<protein>
    <submittedName>
        <fullName evidence="2">Fimbrial protein</fullName>
    </submittedName>
</protein>
<dbReference type="GeneID" id="92277882"/>
<dbReference type="InterPro" id="IPR008966">
    <property type="entry name" value="Adhesion_dom_sf"/>
</dbReference>
<dbReference type="Proteomes" id="UP000596157">
    <property type="component" value="Chromosome"/>
</dbReference>
<dbReference type="Pfam" id="PF00419">
    <property type="entry name" value="Fimbrial"/>
    <property type="match status" value="1"/>
</dbReference>
<accession>A0ABX7AI13</accession>
<name>A0ABX7AI13_9GAMM</name>
<dbReference type="RefSeq" id="WP_337979793.1">
    <property type="nucleotide sequence ID" value="NZ_CP067099.1"/>
</dbReference>
<dbReference type="InterPro" id="IPR000259">
    <property type="entry name" value="Adhesion_dom_fimbrial"/>
</dbReference>
<evidence type="ECO:0000259" key="1">
    <source>
        <dbReference type="Pfam" id="PF00419"/>
    </source>
</evidence>
<dbReference type="EMBL" id="CP067099">
    <property type="protein sequence ID" value="QQO63193.1"/>
    <property type="molecule type" value="Genomic_DNA"/>
</dbReference>
<proteinExistence type="predicted"/>
<dbReference type="Gene3D" id="2.60.40.1090">
    <property type="entry name" value="Fimbrial-type adhesion domain"/>
    <property type="match status" value="1"/>
</dbReference>
<gene>
    <name evidence="2" type="ORF">JI723_04175</name>
</gene>
<sequence length="186" mass="20330">MRIHRQLIKKGFTTIFLMLTVNGVSYSEPRTTLYFSGKVENTTCEFDASSEQNIVFDESFNISVLSELAPGVESIYNKSFSIKYSCDVVSSTDEPPVFLGIATLGNTKINKNTLFEDQSINVGFLLLNCGASSNNSCTEINFNGSSSTIEATSGENFFKVTAVKIEDKPITTGDINAAIEISFIQP</sequence>
<evidence type="ECO:0000313" key="2">
    <source>
        <dbReference type="EMBL" id="QQO63193.1"/>
    </source>
</evidence>
<organism evidence="2 3">
    <name type="scientific">Providencia manganoxydans</name>
    <dbReference type="NCBI Taxonomy" id="2923283"/>
    <lineage>
        <taxon>Bacteria</taxon>
        <taxon>Pseudomonadati</taxon>
        <taxon>Pseudomonadota</taxon>
        <taxon>Gammaproteobacteria</taxon>
        <taxon>Enterobacterales</taxon>
        <taxon>Morganellaceae</taxon>
        <taxon>Providencia</taxon>
    </lineage>
</organism>
<dbReference type="InterPro" id="IPR036937">
    <property type="entry name" value="Adhesion_dom_fimbrial_sf"/>
</dbReference>
<keyword evidence="3" id="KW-1185">Reference proteome</keyword>
<feature type="domain" description="Fimbrial-type adhesion" evidence="1">
    <location>
        <begin position="34"/>
        <end position="181"/>
    </location>
</feature>
<reference evidence="3" key="1">
    <citation type="submission" date="2021-01" db="EMBL/GenBank/DDBJ databases">
        <title>Providencia vermicola LLDRA6, a soil-borne Mn(II)-oxidizing bacterium, exploits a strategy of superoxide production coupled to hydrogen peroxide consumption to generate Mn oxides, as revealed by transcriptional up-regulation of genes for phenylacetic acid catabolism.</title>
        <authorList>
            <person name="Chen S."/>
            <person name="Ding Z."/>
            <person name="Chen J."/>
            <person name="Luo J."/>
            <person name="Ruan X."/>
            <person name="Li Z."/>
            <person name="Liao F."/>
            <person name="He J."/>
            <person name="Li D."/>
        </authorList>
    </citation>
    <scope>NUCLEOTIDE SEQUENCE [LARGE SCALE GENOMIC DNA]</scope>
    <source>
        <strain evidence="3">LLDRA6</strain>
    </source>
</reference>
<dbReference type="SUPFAM" id="SSF49401">
    <property type="entry name" value="Bacterial adhesins"/>
    <property type="match status" value="1"/>
</dbReference>
<evidence type="ECO:0000313" key="3">
    <source>
        <dbReference type="Proteomes" id="UP000596157"/>
    </source>
</evidence>